<evidence type="ECO:0000256" key="1">
    <source>
        <dbReference type="SAM" id="MobiDB-lite"/>
    </source>
</evidence>
<name>A0ABM3PRC1_ACIJB</name>
<evidence type="ECO:0000313" key="2">
    <source>
        <dbReference type="Proteomes" id="UP001652583"/>
    </source>
</evidence>
<dbReference type="RefSeq" id="XP_053074218.1">
    <property type="nucleotide sequence ID" value="XM_053218243.1"/>
</dbReference>
<reference evidence="3" key="1">
    <citation type="submission" date="2025-08" db="UniProtKB">
        <authorList>
            <consortium name="RefSeq"/>
        </authorList>
    </citation>
    <scope>IDENTIFICATION</scope>
    <source>
        <tissue evidence="3">Blood</tissue>
    </source>
</reference>
<evidence type="ECO:0000313" key="3">
    <source>
        <dbReference type="RefSeq" id="XP_053074218.1"/>
    </source>
</evidence>
<dbReference type="GeneID" id="128314747"/>
<organism evidence="2 3">
    <name type="scientific">Acinonyx jubatus</name>
    <name type="common">Cheetah</name>
    <dbReference type="NCBI Taxonomy" id="32536"/>
    <lineage>
        <taxon>Eukaryota</taxon>
        <taxon>Metazoa</taxon>
        <taxon>Chordata</taxon>
        <taxon>Craniata</taxon>
        <taxon>Vertebrata</taxon>
        <taxon>Euteleostomi</taxon>
        <taxon>Mammalia</taxon>
        <taxon>Eutheria</taxon>
        <taxon>Laurasiatheria</taxon>
        <taxon>Carnivora</taxon>
        <taxon>Feliformia</taxon>
        <taxon>Felidae</taxon>
        <taxon>Felinae</taxon>
        <taxon>Acinonyx</taxon>
    </lineage>
</organism>
<accession>A0ABM3PRC1</accession>
<dbReference type="Proteomes" id="UP001652583">
    <property type="component" value="Chromosome A2"/>
</dbReference>
<sequence length="223" mass="25007">MRSQCFLPSCGQSIGHNEQVQKGSSMFLTLGQPGEPERFVPQKWGCLKERPARKDLKMNEEPWGVLTRLPLRKCCLWDSGGSHCLGHQETTSRRAGCAPETTAEPTRGERSGSWEPELRLELKVVVARTDHRKVSCREVAVASGNRAEKSQGPPEFSNLSRLLSQVMSQPAPVPLTRAGGRPWPPSEQTLSLFRERVAWEGKLQKELKTQCHGQLFYCEHGTF</sequence>
<gene>
    <name evidence="3" type="primary">LOC128314747</name>
</gene>
<proteinExistence type="predicted"/>
<protein>
    <submittedName>
        <fullName evidence="3">Uncharacterized protein LOC128314747</fullName>
    </submittedName>
</protein>
<keyword evidence="2" id="KW-1185">Reference proteome</keyword>
<feature type="region of interest" description="Disordered" evidence="1">
    <location>
        <begin position="88"/>
        <end position="113"/>
    </location>
</feature>